<dbReference type="GO" id="GO:0016829">
    <property type="term" value="F:lyase activity"/>
    <property type="evidence" value="ECO:0007669"/>
    <property type="project" value="UniProtKB-KW"/>
</dbReference>
<accession>A0ABT1U274</accession>
<evidence type="ECO:0000256" key="3">
    <source>
        <dbReference type="ARBA" id="ARBA00022605"/>
    </source>
</evidence>
<feature type="active site" evidence="10">
    <location>
        <position position="192"/>
    </location>
</feature>
<reference evidence="12 13" key="1">
    <citation type="submission" date="2022-07" db="EMBL/GenBank/DDBJ databases">
        <title>Methylomonas rivi sp. nov., Methylomonas rosea sp. nov., Methylomonas aureus sp. nov. and Methylomonas subterranea sp. nov., four novel methanotrophs isolated from a freshwater creek and the deep terrestrial subsurface.</title>
        <authorList>
            <person name="Abin C."/>
            <person name="Sankaranarayanan K."/>
            <person name="Garner C."/>
            <person name="Sindelar R."/>
            <person name="Kotary K."/>
            <person name="Garner R."/>
            <person name="Barclay S."/>
            <person name="Lawson P."/>
            <person name="Krumholz L."/>
        </authorList>
    </citation>
    <scope>NUCLEOTIDE SEQUENCE [LARGE SCALE GENOMIC DNA]</scope>
    <source>
        <strain evidence="12 13">WSC-6</strain>
    </source>
</reference>
<dbReference type="PANTHER" id="PTHR42701:SF1">
    <property type="entry name" value="IMIDAZOLE GLYCEROL PHOSPHATE SYNTHASE SUBUNIT HISH"/>
    <property type="match status" value="1"/>
</dbReference>
<evidence type="ECO:0000256" key="1">
    <source>
        <dbReference type="ARBA" id="ARBA00005091"/>
    </source>
</evidence>
<dbReference type="EC" id="3.5.1.2" evidence="10"/>
<dbReference type="EMBL" id="JANIBK010000019">
    <property type="protein sequence ID" value="MCQ8127919.1"/>
    <property type="molecule type" value="Genomic_DNA"/>
</dbReference>
<comment type="catalytic activity">
    <reaction evidence="8 10">
        <text>5-[(5-phospho-1-deoxy-D-ribulos-1-ylimino)methylamino]-1-(5-phospho-beta-D-ribosyl)imidazole-4-carboxamide + L-glutamine = D-erythro-1-(imidazol-4-yl)glycerol 3-phosphate + 5-amino-1-(5-phospho-beta-D-ribosyl)imidazole-4-carboxamide + L-glutamate + H(+)</text>
        <dbReference type="Rhea" id="RHEA:24793"/>
        <dbReference type="ChEBI" id="CHEBI:15378"/>
        <dbReference type="ChEBI" id="CHEBI:29985"/>
        <dbReference type="ChEBI" id="CHEBI:58278"/>
        <dbReference type="ChEBI" id="CHEBI:58359"/>
        <dbReference type="ChEBI" id="CHEBI:58475"/>
        <dbReference type="ChEBI" id="CHEBI:58525"/>
        <dbReference type="EC" id="4.3.2.10"/>
    </reaction>
</comment>
<keyword evidence="10" id="KW-0963">Cytoplasm</keyword>
<dbReference type="SUPFAM" id="SSF52317">
    <property type="entry name" value="Class I glutamine amidotransferase-like"/>
    <property type="match status" value="1"/>
</dbReference>
<dbReference type="HAMAP" id="MF_00278">
    <property type="entry name" value="HisH"/>
    <property type="match status" value="1"/>
</dbReference>
<dbReference type="PROSITE" id="PS51273">
    <property type="entry name" value="GATASE_TYPE_1"/>
    <property type="match status" value="1"/>
</dbReference>
<dbReference type="Pfam" id="PF00117">
    <property type="entry name" value="GATase"/>
    <property type="match status" value="1"/>
</dbReference>
<dbReference type="PANTHER" id="PTHR42701">
    <property type="entry name" value="IMIDAZOLE GLYCEROL PHOSPHATE SYNTHASE SUBUNIT HISH"/>
    <property type="match status" value="1"/>
</dbReference>
<keyword evidence="3 10" id="KW-0028">Amino-acid biosynthesis</keyword>
<evidence type="ECO:0000256" key="7">
    <source>
        <dbReference type="ARBA" id="ARBA00023239"/>
    </source>
</evidence>
<dbReference type="Gene3D" id="3.40.50.880">
    <property type="match status" value="1"/>
</dbReference>
<dbReference type="CDD" id="cd01748">
    <property type="entry name" value="GATase1_IGP_Synthase"/>
    <property type="match status" value="1"/>
</dbReference>
<comment type="subunit">
    <text evidence="2 10">Heterodimer of HisH and HisF.</text>
</comment>
<dbReference type="NCBIfam" id="TIGR01855">
    <property type="entry name" value="IMP_synth_hisH"/>
    <property type="match status" value="1"/>
</dbReference>
<sequence length="208" mass="22492">MMNSGITVIDYGMGNMWSVLSALRYLGCNPTVSGQPDVVANADALLLPGVGSFRKAMLTLKQSGLDQAILEAVQVKQRKILGICLGMQLMGSRGSEDGETEGLGLIANPVDLFTPEETGTNKIPHIGFDLVRGQSDARLFQGLPEAADFYFVHSYRMLPAGLAGKAALCNYGIEFLAAYEQENIFATQFHPEKSQTNGLMLLKNFLAQ</sequence>
<evidence type="ECO:0000313" key="13">
    <source>
        <dbReference type="Proteomes" id="UP001524586"/>
    </source>
</evidence>
<keyword evidence="4 10" id="KW-0378">Hydrolase</keyword>
<gene>
    <name evidence="10 12" type="primary">hisH</name>
    <name evidence="12" type="ORF">NP596_05535</name>
</gene>
<keyword evidence="5 10" id="KW-0315">Glutamine amidotransferase</keyword>
<evidence type="ECO:0000259" key="11">
    <source>
        <dbReference type="Pfam" id="PF00117"/>
    </source>
</evidence>
<dbReference type="PIRSF" id="PIRSF000495">
    <property type="entry name" value="Amidotransf_hisH"/>
    <property type="match status" value="1"/>
</dbReference>
<feature type="active site" description="Nucleophile" evidence="10">
    <location>
        <position position="84"/>
    </location>
</feature>
<dbReference type="EC" id="4.3.2.10" evidence="10"/>
<keyword evidence="6 10" id="KW-0368">Histidine biosynthesis</keyword>
<evidence type="ECO:0000256" key="5">
    <source>
        <dbReference type="ARBA" id="ARBA00022962"/>
    </source>
</evidence>
<dbReference type="InterPro" id="IPR010139">
    <property type="entry name" value="Imidazole-glycPsynth_HisH"/>
</dbReference>
<comment type="subcellular location">
    <subcellularLocation>
        <location evidence="10">Cytoplasm</location>
    </subcellularLocation>
</comment>
<evidence type="ECO:0000256" key="10">
    <source>
        <dbReference type="HAMAP-Rule" id="MF_00278"/>
    </source>
</evidence>
<keyword evidence="7 10" id="KW-0456">Lyase</keyword>
<feature type="domain" description="Glutamine amidotransferase" evidence="11">
    <location>
        <begin position="8"/>
        <end position="206"/>
    </location>
</feature>
<evidence type="ECO:0000256" key="6">
    <source>
        <dbReference type="ARBA" id="ARBA00023102"/>
    </source>
</evidence>
<dbReference type="Proteomes" id="UP001524586">
    <property type="component" value="Unassembled WGS sequence"/>
</dbReference>
<evidence type="ECO:0000256" key="8">
    <source>
        <dbReference type="ARBA" id="ARBA00047838"/>
    </source>
</evidence>
<dbReference type="RefSeq" id="WP_256614278.1">
    <property type="nucleotide sequence ID" value="NZ_JANIBK010000019.1"/>
</dbReference>
<keyword evidence="13" id="KW-1185">Reference proteome</keyword>
<name>A0ABT1U274_9GAMM</name>
<evidence type="ECO:0000256" key="2">
    <source>
        <dbReference type="ARBA" id="ARBA00011152"/>
    </source>
</evidence>
<protein>
    <recommendedName>
        <fullName evidence="10">Imidazole glycerol phosphate synthase subunit HisH</fullName>
        <ecNumber evidence="10">4.3.2.10</ecNumber>
    </recommendedName>
    <alternativeName>
        <fullName evidence="10">IGP synthase glutaminase subunit</fullName>
        <ecNumber evidence="10">3.5.1.2</ecNumber>
    </alternativeName>
    <alternativeName>
        <fullName evidence="10">IGP synthase subunit HisH</fullName>
    </alternativeName>
    <alternativeName>
        <fullName evidence="10">ImGP synthase subunit HisH</fullName>
        <shortName evidence="10">IGPS subunit HisH</shortName>
    </alternativeName>
</protein>
<comment type="pathway">
    <text evidence="1 10">Amino-acid biosynthesis; L-histidine biosynthesis; L-histidine from 5-phospho-alpha-D-ribose 1-diphosphate: step 5/9.</text>
</comment>
<dbReference type="InterPro" id="IPR029062">
    <property type="entry name" value="Class_I_gatase-like"/>
</dbReference>
<evidence type="ECO:0000313" key="12">
    <source>
        <dbReference type="EMBL" id="MCQ8127919.1"/>
    </source>
</evidence>
<evidence type="ECO:0000256" key="9">
    <source>
        <dbReference type="ARBA" id="ARBA00049534"/>
    </source>
</evidence>
<comment type="catalytic activity">
    <reaction evidence="9 10">
        <text>L-glutamine + H2O = L-glutamate + NH4(+)</text>
        <dbReference type="Rhea" id="RHEA:15889"/>
        <dbReference type="ChEBI" id="CHEBI:15377"/>
        <dbReference type="ChEBI" id="CHEBI:28938"/>
        <dbReference type="ChEBI" id="CHEBI:29985"/>
        <dbReference type="ChEBI" id="CHEBI:58359"/>
        <dbReference type="EC" id="3.5.1.2"/>
    </reaction>
</comment>
<evidence type="ECO:0000256" key="4">
    <source>
        <dbReference type="ARBA" id="ARBA00022801"/>
    </source>
</evidence>
<comment type="function">
    <text evidence="10">IGPS catalyzes the conversion of PRFAR and glutamine to IGP, AICAR and glutamate. The HisH subunit catalyzes the hydrolysis of glutamine to glutamate and ammonia as part of the synthesis of IGP and AICAR. The resulting ammonia molecule is channeled to the active site of HisF.</text>
</comment>
<dbReference type="InterPro" id="IPR017926">
    <property type="entry name" value="GATASE"/>
</dbReference>
<feature type="active site" evidence="10">
    <location>
        <position position="190"/>
    </location>
</feature>
<comment type="caution">
    <text evidence="12">The sequence shown here is derived from an EMBL/GenBank/DDBJ whole genome shotgun (WGS) entry which is preliminary data.</text>
</comment>
<proteinExistence type="inferred from homology"/>
<organism evidence="12 13">
    <name type="scientific">Methylomonas rivi</name>
    <dbReference type="NCBI Taxonomy" id="2952226"/>
    <lineage>
        <taxon>Bacteria</taxon>
        <taxon>Pseudomonadati</taxon>
        <taxon>Pseudomonadota</taxon>
        <taxon>Gammaproteobacteria</taxon>
        <taxon>Methylococcales</taxon>
        <taxon>Methylococcaceae</taxon>
        <taxon>Methylomonas</taxon>
    </lineage>
</organism>